<evidence type="ECO:0000256" key="9">
    <source>
        <dbReference type="ARBA" id="ARBA00022842"/>
    </source>
</evidence>
<evidence type="ECO:0000313" key="14">
    <source>
        <dbReference type="EMBL" id="GAA1545617.1"/>
    </source>
</evidence>
<dbReference type="InterPro" id="IPR050187">
    <property type="entry name" value="Lipid_Phosphate_FormReg"/>
</dbReference>
<dbReference type="EMBL" id="BAAALY010000007">
    <property type="protein sequence ID" value="GAA1545617.1"/>
    <property type="molecule type" value="Genomic_DNA"/>
</dbReference>
<keyword evidence="11" id="KW-0594">Phospholipid biosynthesis</keyword>
<dbReference type="SMART" id="SM00046">
    <property type="entry name" value="DAGKc"/>
    <property type="match status" value="1"/>
</dbReference>
<evidence type="ECO:0000256" key="10">
    <source>
        <dbReference type="ARBA" id="ARBA00023098"/>
    </source>
</evidence>
<evidence type="ECO:0000256" key="4">
    <source>
        <dbReference type="ARBA" id="ARBA00022679"/>
    </source>
</evidence>
<keyword evidence="8" id="KW-0067">ATP-binding</keyword>
<keyword evidence="7" id="KW-0418">Kinase</keyword>
<evidence type="ECO:0000256" key="2">
    <source>
        <dbReference type="ARBA" id="ARBA00005983"/>
    </source>
</evidence>
<comment type="cofactor">
    <cofactor evidence="1">
        <name>Mg(2+)</name>
        <dbReference type="ChEBI" id="CHEBI:18420"/>
    </cofactor>
</comment>
<accession>A0ABN2BSW8</accession>
<dbReference type="Gene3D" id="3.40.50.10330">
    <property type="entry name" value="Probable inorganic polyphosphate/atp-NAD kinase, domain 1"/>
    <property type="match status" value="1"/>
</dbReference>
<name>A0ABN2BSW8_9MICO</name>
<keyword evidence="3" id="KW-0444">Lipid biosynthesis</keyword>
<dbReference type="Pfam" id="PF19279">
    <property type="entry name" value="YegS_C"/>
    <property type="match status" value="1"/>
</dbReference>
<dbReference type="InterPro" id="IPR005218">
    <property type="entry name" value="Diacylglycerol/lipid_kinase"/>
</dbReference>
<dbReference type="Pfam" id="PF00781">
    <property type="entry name" value="DAGK_cat"/>
    <property type="match status" value="1"/>
</dbReference>
<dbReference type="PROSITE" id="PS50146">
    <property type="entry name" value="DAGK"/>
    <property type="match status" value="1"/>
</dbReference>
<evidence type="ECO:0000313" key="15">
    <source>
        <dbReference type="Proteomes" id="UP001501791"/>
    </source>
</evidence>
<evidence type="ECO:0000259" key="13">
    <source>
        <dbReference type="PROSITE" id="PS50146"/>
    </source>
</evidence>
<dbReference type="NCBIfam" id="TIGR00147">
    <property type="entry name" value="YegS/Rv2252/BmrU family lipid kinase"/>
    <property type="match status" value="1"/>
</dbReference>
<keyword evidence="4" id="KW-0808">Transferase</keyword>
<protein>
    <recommendedName>
        <fullName evidence="13">DAGKc domain-containing protein</fullName>
    </recommendedName>
</protein>
<reference evidence="14 15" key="1">
    <citation type="journal article" date="2019" name="Int. J. Syst. Evol. Microbiol.">
        <title>The Global Catalogue of Microorganisms (GCM) 10K type strain sequencing project: providing services to taxonomists for standard genome sequencing and annotation.</title>
        <authorList>
            <consortium name="The Broad Institute Genomics Platform"/>
            <consortium name="The Broad Institute Genome Sequencing Center for Infectious Disease"/>
            <person name="Wu L."/>
            <person name="Ma J."/>
        </authorList>
    </citation>
    <scope>NUCLEOTIDE SEQUENCE [LARGE SCALE GENOMIC DNA]</scope>
    <source>
        <strain evidence="14 15">JCM 13319</strain>
    </source>
</reference>
<dbReference type="InterPro" id="IPR017438">
    <property type="entry name" value="ATP-NAD_kinase_N"/>
</dbReference>
<evidence type="ECO:0000256" key="11">
    <source>
        <dbReference type="ARBA" id="ARBA00023209"/>
    </source>
</evidence>
<evidence type="ECO:0000256" key="12">
    <source>
        <dbReference type="ARBA" id="ARBA00023264"/>
    </source>
</evidence>
<evidence type="ECO:0000256" key="6">
    <source>
        <dbReference type="ARBA" id="ARBA00022741"/>
    </source>
</evidence>
<dbReference type="PANTHER" id="PTHR12358:SF106">
    <property type="entry name" value="LIPID KINASE YEGS"/>
    <property type="match status" value="1"/>
</dbReference>
<comment type="similarity">
    <text evidence="2">Belongs to the diacylglycerol/lipid kinase family.</text>
</comment>
<dbReference type="InterPro" id="IPR045540">
    <property type="entry name" value="YegS/DAGK_C"/>
</dbReference>
<dbReference type="RefSeq" id="WP_346036022.1">
    <property type="nucleotide sequence ID" value="NZ_BAAALY010000007.1"/>
</dbReference>
<organism evidence="14 15">
    <name type="scientific">Brevibacterium picturae</name>
    <dbReference type="NCBI Taxonomy" id="260553"/>
    <lineage>
        <taxon>Bacteria</taxon>
        <taxon>Bacillati</taxon>
        <taxon>Actinomycetota</taxon>
        <taxon>Actinomycetes</taxon>
        <taxon>Micrococcales</taxon>
        <taxon>Brevibacteriaceae</taxon>
        <taxon>Brevibacterium</taxon>
    </lineage>
</organism>
<comment type="caution">
    <text evidence="14">The sequence shown here is derived from an EMBL/GenBank/DDBJ whole genome shotgun (WGS) entry which is preliminary data.</text>
</comment>
<dbReference type="SUPFAM" id="SSF111331">
    <property type="entry name" value="NAD kinase/diacylglycerol kinase-like"/>
    <property type="match status" value="1"/>
</dbReference>
<keyword evidence="10" id="KW-0443">Lipid metabolism</keyword>
<gene>
    <name evidence="14" type="ORF">GCM10009691_20180</name>
</gene>
<dbReference type="PANTHER" id="PTHR12358">
    <property type="entry name" value="SPHINGOSINE KINASE"/>
    <property type="match status" value="1"/>
</dbReference>
<evidence type="ECO:0000256" key="3">
    <source>
        <dbReference type="ARBA" id="ARBA00022516"/>
    </source>
</evidence>
<sequence>MSTAPSPTSVPVILNPAARNGAVAKRIEPLQTAFAANGMEAVLVESTSEQNASDLAAEFAASGVPTVASLGGDGLVRAVAAGLLGTGTSLGIIAGGRGNDFIGKLGIPKDIATAAAVVANGRDRSIDVLDLDGQICVGNVSLGLDSAVQEYADSARFIKGHWVYLYGVVRAIAAPRRIDLALTIDGERVDFRGLSAGFANSGRYGGGLKLSPEAKLDDGLIDVVLLKDAFLPRLGAELVSFSLGKHNLHPNIHFSHAREIHISTPKGAQPVEIVADGDAVAHTPATLRLRPESLKVRVPAGQAQ</sequence>
<dbReference type="Gene3D" id="2.60.200.40">
    <property type="match status" value="1"/>
</dbReference>
<dbReference type="InterPro" id="IPR001206">
    <property type="entry name" value="Diacylglycerol_kinase_cat_dom"/>
</dbReference>
<dbReference type="InterPro" id="IPR016064">
    <property type="entry name" value="NAD/diacylglycerol_kinase_sf"/>
</dbReference>
<evidence type="ECO:0000256" key="7">
    <source>
        <dbReference type="ARBA" id="ARBA00022777"/>
    </source>
</evidence>
<feature type="domain" description="DAGKc" evidence="13">
    <location>
        <begin position="5"/>
        <end position="135"/>
    </location>
</feature>
<keyword evidence="15" id="KW-1185">Reference proteome</keyword>
<evidence type="ECO:0000256" key="1">
    <source>
        <dbReference type="ARBA" id="ARBA00001946"/>
    </source>
</evidence>
<evidence type="ECO:0000256" key="5">
    <source>
        <dbReference type="ARBA" id="ARBA00022723"/>
    </source>
</evidence>
<keyword evidence="6" id="KW-0547">Nucleotide-binding</keyword>
<keyword evidence="9" id="KW-0460">Magnesium</keyword>
<proteinExistence type="inferred from homology"/>
<evidence type="ECO:0000256" key="8">
    <source>
        <dbReference type="ARBA" id="ARBA00022840"/>
    </source>
</evidence>
<dbReference type="Proteomes" id="UP001501791">
    <property type="component" value="Unassembled WGS sequence"/>
</dbReference>
<keyword evidence="5" id="KW-0479">Metal-binding</keyword>
<keyword evidence="12" id="KW-1208">Phospholipid metabolism</keyword>